<sequence>MSGFTVQIEALRGYGENLKDFQQQATTFSDLVERADVGDESWGVVGLATKGSYDQALEELTRLIERMKQGLEATADKIKQAADIYASNDLEGAFRLGGHRVEIDKVAEARPGS</sequence>
<dbReference type="EMBL" id="JBHUOF010000001">
    <property type="protein sequence ID" value="MFD2797876.1"/>
    <property type="molecule type" value="Genomic_DNA"/>
</dbReference>
<protein>
    <submittedName>
        <fullName evidence="1">Type VII secretion target</fullName>
    </submittedName>
</protein>
<proteinExistence type="predicted"/>
<comment type="caution">
    <text evidence="1">The sequence shown here is derived from an EMBL/GenBank/DDBJ whole genome shotgun (WGS) entry which is preliminary data.</text>
</comment>
<keyword evidence="2" id="KW-1185">Reference proteome</keyword>
<organism evidence="1 2">
    <name type="scientific">Prauserella oleivorans</name>
    <dbReference type="NCBI Taxonomy" id="1478153"/>
    <lineage>
        <taxon>Bacteria</taxon>
        <taxon>Bacillati</taxon>
        <taxon>Actinomycetota</taxon>
        <taxon>Actinomycetes</taxon>
        <taxon>Pseudonocardiales</taxon>
        <taxon>Pseudonocardiaceae</taxon>
        <taxon>Prauserella</taxon>
    </lineage>
</organism>
<gene>
    <name evidence="1" type="ORF">ACFS2C_00515</name>
</gene>
<accession>A0ABW5W6P4</accession>
<reference evidence="2" key="1">
    <citation type="journal article" date="2019" name="Int. J. Syst. Evol. Microbiol.">
        <title>The Global Catalogue of Microorganisms (GCM) 10K type strain sequencing project: providing services to taxonomists for standard genome sequencing and annotation.</title>
        <authorList>
            <consortium name="The Broad Institute Genomics Platform"/>
            <consortium name="The Broad Institute Genome Sequencing Center for Infectious Disease"/>
            <person name="Wu L."/>
            <person name="Ma J."/>
        </authorList>
    </citation>
    <scope>NUCLEOTIDE SEQUENCE [LARGE SCALE GENOMIC DNA]</scope>
    <source>
        <strain evidence="2">IBRC-M 10906</strain>
    </source>
</reference>
<dbReference type="Proteomes" id="UP001597478">
    <property type="component" value="Unassembled WGS sequence"/>
</dbReference>
<name>A0ABW5W6P4_9PSEU</name>
<dbReference type="Pfam" id="PF10824">
    <property type="entry name" value="T7SS_ESX_EspC"/>
    <property type="match status" value="1"/>
</dbReference>
<evidence type="ECO:0000313" key="1">
    <source>
        <dbReference type="EMBL" id="MFD2797876.1"/>
    </source>
</evidence>
<evidence type="ECO:0000313" key="2">
    <source>
        <dbReference type="Proteomes" id="UP001597478"/>
    </source>
</evidence>
<dbReference type="RefSeq" id="WP_377387196.1">
    <property type="nucleotide sequence ID" value="NZ_JBHSAN010000008.1"/>
</dbReference>
<dbReference type="InterPro" id="IPR022536">
    <property type="entry name" value="EspC"/>
</dbReference>